<dbReference type="EMBL" id="FNRA01000005">
    <property type="protein sequence ID" value="SEA79169.1"/>
    <property type="molecule type" value="Genomic_DNA"/>
</dbReference>
<dbReference type="InterPro" id="IPR013784">
    <property type="entry name" value="Carb-bd-like_fold"/>
</dbReference>
<dbReference type="InterPro" id="IPR036942">
    <property type="entry name" value="Beta-barrel_TonB_sf"/>
</dbReference>
<evidence type="ECO:0000256" key="4">
    <source>
        <dbReference type="ARBA" id="ARBA00022496"/>
    </source>
</evidence>
<keyword evidence="6 14" id="KW-0732">Signal</keyword>
<dbReference type="Pfam" id="PF07715">
    <property type="entry name" value="Plug"/>
    <property type="match status" value="1"/>
</dbReference>
<feature type="chain" id="PRO_5011708170" evidence="14">
    <location>
        <begin position="22"/>
        <end position="802"/>
    </location>
</feature>
<dbReference type="GO" id="GO:0009279">
    <property type="term" value="C:cell outer membrane"/>
    <property type="evidence" value="ECO:0007669"/>
    <property type="project" value="UniProtKB-SubCell"/>
</dbReference>
<keyword evidence="11 12" id="KW-0998">Cell outer membrane</keyword>
<dbReference type="Gene3D" id="2.60.40.1120">
    <property type="entry name" value="Carboxypeptidase-like, regulatory domain"/>
    <property type="match status" value="1"/>
</dbReference>
<dbReference type="PANTHER" id="PTHR32552">
    <property type="entry name" value="FERRICHROME IRON RECEPTOR-RELATED"/>
    <property type="match status" value="1"/>
</dbReference>
<keyword evidence="7" id="KW-0408">Iron</keyword>
<feature type="domain" description="TonB-dependent receptor-like beta-barrel" evidence="15">
    <location>
        <begin position="360"/>
        <end position="776"/>
    </location>
</feature>
<dbReference type="Pfam" id="PF13620">
    <property type="entry name" value="CarboxypepD_reg"/>
    <property type="match status" value="1"/>
</dbReference>
<name>A0A1H4E309_9SPHI</name>
<gene>
    <name evidence="17" type="ORF">SAMN05443550_105217</name>
</gene>
<dbReference type="Proteomes" id="UP000198850">
    <property type="component" value="Unassembled WGS sequence"/>
</dbReference>
<evidence type="ECO:0000256" key="10">
    <source>
        <dbReference type="ARBA" id="ARBA00023136"/>
    </source>
</evidence>
<evidence type="ECO:0000256" key="8">
    <source>
        <dbReference type="ARBA" id="ARBA00023065"/>
    </source>
</evidence>
<keyword evidence="8" id="KW-0406">Ion transport</keyword>
<evidence type="ECO:0000256" key="13">
    <source>
        <dbReference type="RuleBase" id="RU003357"/>
    </source>
</evidence>
<dbReference type="RefSeq" id="WP_090556711.1">
    <property type="nucleotide sequence ID" value="NZ_FNRA01000005.1"/>
</dbReference>
<dbReference type="AlphaFoldDB" id="A0A1H4E309"/>
<evidence type="ECO:0000256" key="3">
    <source>
        <dbReference type="ARBA" id="ARBA00022452"/>
    </source>
</evidence>
<dbReference type="PANTHER" id="PTHR32552:SF68">
    <property type="entry name" value="FERRICHROME OUTER MEMBRANE TRANSPORTER_PHAGE RECEPTOR"/>
    <property type="match status" value="1"/>
</dbReference>
<proteinExistence type="inferred from homology"/>
<keyword evidence="3 12" id="KW-1134">Transmembrane beta strand</keyword>
<dbReference type="GO" id="GO:0030246">
    <property type="term" value="F:carbohydrate binding"/>
    <property type="evidence" value="ECO:0007669"/>
    <property type="project" value="InterPro"/>
</dbReference>
<dbReference type="CDD" id="cd01347">
    <property type="entry name" value="ligand_gated_channel"/>
    <property type="match status" value="1"/>
</dbReference>
<evidence type="ECO:0000256" key="1">
    <source>
        <dbReference type="ARBA" id="ARBA00004571"/>
    </source>
</evidence>
<dbReference type="OrthoDB" id="9775095at2"/>
<dbReference type="SUPFAM" id="SSF49452">
    <property type="entry name" value="Starch-binding domain-like"/>
    <property type="match status" value="1"/>
</dbReference>
<dbReference type="PROSITE" id="PS52016">
    <property type="entry name" value="TONB_DEPENDENT_REC_3"/>
    <property type="match status" value="1"/>
</dbReference>
<organism evidence="17 18">
    <name type="scientific">Pedobacter hartonius</name>
    <dbReference type="NCBI Taxonomy" id="425514"/>
    <lineage>
        <taxon>Bacteria</taxon>
        <taxon>Pseudomonadati</taxon>
        <taxon>Bacteroidota</taxon>
        <taxon>Sphingobacteriia</taxon>
        <taxon>Sphingobacteriales</taxon>
        <taxon>Sphingobacteriaceae</taxon>
        <taxon>Pedobacter</taxon>
    </lineage>
</organism>
<evidence type="ECO:0000256" key="2">
    <source>
        <dbReference type="ARBA" id="ARBA00022448"/>
    </source>
</evidence>
<evidence type="ECO:0000256" key="14">
    <source>
        <dbReference type="SAM" id="SignalP"/>
    </source>
</evidence>
<evidence type="ECO:0000256" key="7">
    <source>
        <dbReference type="ARBA" id="ARBA00023004"/>
    </source>
</evidence>
<evidence type="ECO:0000313" key="18">
    <source>
        <dbReference type="Proteomes" id="UP000198850"/>
    </source>
</evidence>
<keyword evidence="10 12" id="KW-0472">Membrane</keyword>
<evidence type="ECO:0000256" key="6">
    <source>
        <dbReference type="ARBA" id="ARBA00022729"/>
    </source>
</evidence>
<dbReference type="InterPro" id="IPR039426">
    <property type="entry name" value="TonB-dep_rcpt-like"/>
</dbReference>
<dbReference type="InterPro" id="IPR012910">
    <property type="entry name" value="Plug_dom"/>
</dbReference>
<dbReference type="Pfam" id="PF00593">
    <property type="entry name" value="TonB_dep_Rec_b-barrel"/>
    <property type="match status" value="1"/>
</dbReference>
<protein>
    <submittedName>
        <fullName evidence="17">Iron complex outermembrane recepter protein</fullName>
    </submittedName>
</protein>
<feature type="signal peptide" evidence="14">
    <location>
        <begin position="1"/>
        <end position="21"/>
    </location>
</feature>
<dbReference type="Gene3D" id="2.40.170.20">
    <property type="entry name" value="TonB-dependent receptor, beta-barrel domain"/>
    <property type="match status" value="1"/>
</dbReference>
<evidence type="ECO:0000313" key="17">
    <source>
        <dbReference type="EMBL" id="SEA79169.1"/>
    </source>
</evidence>
<dbReference type="InterPro" id="IPR037066">
    <property type="entry name" value="Plug_dom_sf"/>
</dbReference>
<comment type="similarity">
    <text evidence="12 13">Belongs to the TonB-dependent receptor family.</text>
</comment>
<feature type="domain" description="TonB-dependent receptor plug" evidence="16">
    <location>
        <begin position="138"/>
        <end position="227"/>
    </location>
</feature>
<keyword evidence="9 13" id="KW-0798">TonB box</keyword>
<keyword evidence="5 12" id="KW-0812">Transmembrane</keyword>
<keyword evidence="4" id="KW-0410">Iron transport</keyword>
<evidence type="ECO:0000259" key="16">
    <source>
        <dbReference type="Pfam" id="PF07715"/>
    </source>
</evidence>
<evidence type="ECO:0000256" key="5">
    <source>
        <dbReference type="ARBA" id="ARBA00022692"/>
    </source>
</evidence>
<comment type="subcellular location">
    <subcellularLocation>
        <location evidence="1 12">Cell outer membrane</location>
        <topology evidence="1 12">Multi-pass membrane protein</topology>
    </subcellularLocation>
</comment>
<keyword evidence="18" id="KW-1185">Reference proteome</keyword>
<dbReference type="Gene3D" id="2.170.130.10">
    <property type="entry name" value="TonB-dependent receptor, plug domain"/>
    <property type="match status" value="1"/>
</dbReference>
<keyword evidence="2 12" id="KW-0813">Transport</keyword>
<reference evidence="17 18" key="1">
    <citation type="submission" date="2016-10" db="EMBL/GenBank/DDBJ databases">
        <authorList>
            <person name="de Groot N.N."/>
        </authorList>
    </citation>
    <scope>NUCLEOTIDE SEQUENCE [LARGE SCALE GENOMIC DNA]</scope>
    <source>
        <strain evidence="17 18">DSM 19033</strain>
    </source>
</reference>
<sequence length="802" mass="87124">MKSLLLVLIACILAGSLSSFAQSSGKISGKITLVDGQPFGSASVSLIETKQTTLTTEEGNYSFNNIPEGSYTVRIQVLGAAQKDLKVKVTAGETVTANYQLPKENVQALQEVIVGGNQTNKFSRKESVYIARLPIKNLENPQVYASIPKELIQEQMATDLGSIAKNVAGAGIPMIANQGRVTFRSRGFDTEPNARNGVAGAAFSSIDPANLERVEVIKGPSATLFGNSISSSYGGLYNRVTKKPYNDVGGEVAYYGGSWNFNRLTFDVNSPINADKTALFRLNGATTFEKSFQDQGYTNSLSLAPSFSYQVNDRLSLLFDVEFGQAKGTSVVRFNPFVSTTVPSRKSIADMGFPYNKTFLSNDLPYTTQMLNIFAQANYKISDSWTSQTIVSRARSSISGYITALTGRTDSTIRPQVITGYTQFIATNIQQNFTGDFKVAGLRNRLVVGLDFYNNYNDFDRVTVNTTAGTAASPDINFLKGSTGRISAFKVDSLASRGGTLRKETNRDNTYSAYFSDVINLTDRLNVMLSLRGNRYKYGGVYNIVTGVTAGGLGVGGTQTGPYNQNSLSQKLGAVYEIAKDHVSLFGNYMNGFFNKSGQTSDGSAVKPEHANQLEFGVKADLLDHKLSGTVSYYDIQVENVLRDDPASLNGYQIQDGTQLSKGVEIDITANPIAGLNIVAGYAYNDSKLTKASATTTGRRPGLSGPPRSYNFWVSYRIPQGELKGLGAGFGGNIASWQYHTNTTVTQIIIPSYAMFDATVFYDQPRYRIGLKVDNLTSEKTWSVRLTPQAPARFLGSIALKF</sequence>
<dbReference type="InterPro" id="IPR000531">
    <property type="entry name" value="Beta-barrel_TonB"/>
</dbReference>
<evidence type="ECO:0000256" key="9">
    <source>
        <dbReference type="ARBA" id="ARBA00023077"/>
    </source>
</evidence>
<evidence type="ECO:0000256" key="11">
    <source>
        <dbReference type="ARBA" id="ARBA00023237"/>
    </source>
</evidence>
<dbReference type="GO" id="GO:0015344">
    <property type="term" value="F:siderophore uptake transmembrane transporter activity"/>
    <property type="evidence" value="ECO:0007669"/>
    <property type="project" value="TreeGrafter"/>
</dbReference>
<evidence type="ECO:0000256" key="12">
    <source>
        <dbReference type="PROSITE-ProRule" id="PRU01360"/>
    </source>
</evidence>
<dbReference type="STRING" id="425514.SAMN05443550_105217"/>
<evidence type="ECO:0000259" key="15">
    <source>
        <dbReference type="Pfam" id="PF00593"/>
    </source>
</evidence>
<accession>A0A1H4E309</accession>
<dbReference type="SUPFAM" id="SSF56935">
    <property type="entry name" value="Porins"/>
    <property type="match status" value="1"/>
</dbReference>